<keyword evidence="2" id="KW-1185">Reference proteome</keyword>
<dbReference type="STRING" id="477680.SAMN05421788_11343"/>
<dbReference type="InterPro" id="IPR032183">
    <property type="entry name" value="PKD-like"/>
</dbReference>
<sequence>MYRKLFLGSGLTALLYILVTATSCRKDLGNYSYSEVDTLHIGGLASAITISIGGNPAQFPTFSSSLGLLDTAASQFSYQWIAYNGFATTAEERRIILDTTRNLDRNITLKVGSYDLYYKVTQKSTGVAWIKNIKLTVEGSLVKYGWFVLSQVGDSTQLDYFQDSSGAWNTYPKHYSRVNQLIGDVAGQYSYLRLPGKPLSLTSYNNRDYVNTTAKVYEYINTSEGTQKLNITDGFTWNSQKYVFRNECVLPTPPRAEYIYPSSASQSMAIYNHDVYTYSYTGGVYYNTPVNKLSTGSTFPVSNYMAVTYNSSAFYSIFFDTLNRRFVRFGGSYSSKNCTKISYPSGAFDPDQVQKDLVWMGWTTAYSGQAVAILKDTAASNYYLARLTFTNTGTVTPLSLTDVTTILTGIDKADHFAIDQQYGYLFYTSGGNLYEYDMDNNVVKVAMNLGGKLVSMLKTERLYLYPPTTATFLNNGTRWFPVGYSMILGMYDKANPDNSGEVHFLKPGALATGVTEYFTPFTGMGKVVDVNYLQIL</sequence>
<organism evidence="1 2">
    <name type="scientific">Filimonas lacunae</name>
    <dbReference type="NCBI Taxonomy" id="477680"/>
    <lineage>
        <taxon>Bacteria</taxon>
        <taxon>Pseudomonadati</taxon>
        <taxon>Bacteroidota</taxon>
        <taxon>Chitinophagia</taxon>
        <taxon>Chitinophagales</taxon>
        <taxon>Chitinophagaceae</taxon>
        <taxon>Filimonas</taxon>
    </lineage>
</organism>
<gene>
    <name evidence="1" type="ORF">SAMN05421788_11343</name>
</gene>
<dbReference type="Pfam" id="PF16407">
    <property type="entry name" value="PKD_2"/>
    <property type="match status" value="1"/>
</dbReference>
<dbReference type="EMBL" id="FTOR01000013">
    <property type="protein sequence ID" value="SIT33669.1"/>
    <property type="molecule type" value="Genomic_DNA"/>
</dbReference>
<dbReference type="PROSITE" id="PS51257">
    <property type="entry name" value="PROKAR_LIPOPROTEIN"/>
    <property type="match status" value="1"/>
</dbReference>
<evidence type="ECO:0000313" key="2">
    <source>
        <dbReference type="Proteomes" id="UP000186917"/>
    </source>
</evidence>
<protein>
    <submittedName>
        <fullName evidence="1">PKD-like family protein</fullName>
    </submittedName>
</protein>
<evidence type="ECO:0000313" key="1">
    <source>
        <dbReference type="EMBL" id="SIT33669.1"/>
    </source>
</evidence>
<name>A0A1N7RF12_9BACT</name>
<accession>A0A1N7RF12</accession>
<reference evidence="2" key="1">
    <citation type="submission" date="2017-01" db="EMBL/GenBank/DDBJ databases">
        <authorList>
            <person name="Varghese N."/>
            <person name="Submissions S."/>
        </authorList>
    </citation>
    <scope>NUCLEOTIDE SEQUENCE [LARGE SCALE GENOMIC DNA]</scope>
    <source>
        <strain evidence="2">DSM 21054</strain>
    </source>
</reference>
<dbReference type="Proteomes" id="UP000186917">
    <property type="component" value="Unassembled WGS sequence"/>
</dbReference>
<proteinExistence type="predicted"/>
<dbReference type="AlphaFoldDB" id="A0A1N7RF12"/>